<dbReference type="OrthoDB" id="1050647at2759"/>
<sequence>MSGCVETELSFVEEVALERLSDDQGQRREARTEVTGSSGQAAVSGTFGGDGLMIKTKDREADMLVQVYLSFFMLAKLLELAANVKKHVELFQRYCTGISTISLYQGIPHGRRTINNKSRETTTTGILDSLGSGKTA</sequence>
<comment type="caution">
    <text evidence="2">The sequence shown here is derived from an EMBL/GenBank/DDBJ whole genome shotgun (WGS) entry which is preliminary data.</text>
</comment>
<name>A0A7J0GUQ9_9ERIC</name>
<protein>
    <submittedName>
        <fullName evidence="2">Uncharacterized protein</fullName>
    </submittedName>
</protein>
<feature type="compositionally biased region" description="Polar residues" evidence="1">
    <location>
        <begin position="115"/>
        <end position="136"/>
    </location>
</feature>
<evidence type="ECO:0000313" key="3">
    <source>
        <dbReference type="Proteomes" id="UP000585474"/>
    </source>
</evidence>
<accession>A0A7J0GUQ9</accession>
<evidence type="ECO:0000313" key="2">
    <source>
        <dbReference type="EMBL" id="GFZ14523.1"/>
    </source>
</evidence>
<feature type="region of interest" description="Disordered" evidence="1">
    <location>
        <begin position="114"/>
        <end position="136"/>
    </location>
</feature>
<dbReference type="AlphaFoldDB" id="A0A7J0GUQ9"/>
<feature type="region of interest" description="Disordered" evidence="1">
    <location>
        <begin position="22"/>
        <end position="42"/>
    </location>
</feature>
<organism evidence="2 3">
    <name type="scientific">Actinidia rufa</name>
    <dbReference type="NCBI Taxonomy" id="165716"/>
    <lineage>
        <taxon>Eukaryota</taxon>
        <taxon>Viridiplantae</taxon>
        <taxon>Streptophyta</taxon>
        <taxon>Embryophyta</taxon>
        <taxon>Tracheophyta</taxon>
        <taxon>Spermatophyta</taxon>
        <taxon>Magnoliopsida</taxon>
        <taxon>eudicotyledons</taxon>
        <taxon>Gunneridae</taxon>
        <taxon>Pentapetalae</taxon>
        <taxon>asterids</taxon>
        <taxon>Ericales</taxon>
        <taxon>Actinidiaceae</taxon>
        <taxon>Actinidia</taxon>
    </lineage>
</organism>
<proteinExistence type="predicted"/>
<reference evidence="2 3" key="1">
    <citation type="submission" date="2019-07" db="EMBL/GenBank/DDBJ databases">
        <title>De Novo Assembly of kiwifruit Actinidia rufa.</title>
        <authorList>
            <person name="Sugita-Konishi S."/>
            <person name="Sato K."/>
            <person name="Mori E."/>
            <person name="Abe Y."/>
            <person name="Kisaki G."/>
            <person name="Hamano K."/>
            <person name="Suezawa K."/>
            <person name="Otani M."/>
            <person name="Fukuda T."/>
            <person name="Manabe T."/>
            <person name="Gomi K."/>
            <person name="Tabuchi M."/>
            <person name="Akimitsu K."/>
            <person name="Kataoka I."/>
        </authorList>
    </citation>
    <scope>NUCLEOTIDE SEQUENCE [LARGE SCALE GENOMIC DNA]</scope>
    <source>
        <strain evidence="3">cv. Fuchu</strain>
    </source>
</reference>
<dbReference type="EMBL" id="BJWL01000024">
    <property type="protein sequence ID" value="GFZ14523.1"/>
    <property type="molecule type" value="Genomic_DNA"/>
</dbReference>
<evidence type="ECO:0000256" key="1">
    <source>
        <dbReference type="SAM" id="MobiDB-lite"/>
    </source>
</evidence>
<gene>
    <name evidence="2" type="ORF">Acr_24g0007130</name>
</gene>
<keyword evidence="3" id="KW-1185">Reference proteome</keyword>
<feature type="compositionally biased region" description="Basic and acidic residues" evidence="1">
    <location>
        <begin position="22"/>
        <end position="32"/>
    </location>
</feature>
<dbReference type="Proteomes" id="UP000585474">
    <property type="component" value="Unassembled WGS sequence"/>
</dbReference>